<evidence type="ECO:0000313" key="1">
    <source>
        <dbReference type="EMBL" id="RVU01004.1"/>
    </source>
</evidence>
<name>A0A3S3THA3_9SPHI</name>
<reference evidence="1 2" key="1">
    <citation type="submission" date="2019-01" db="EMBL/GenBank/DDBJ databases">
        <authorList>
            <person name="Chen W.-M."/>
        </authorList>
    </citation>
    <scope>NUCLEOTIDE SEQUENCE [LARGE SCALE GENOMIC DNA]</scope>
    <source>
        <strain evidence="1 2">YBJ-36</strain>
    </source>
</reference>
<accession>A0A3S3THA3</accession>
<sequence>MLRNAGKFGSTACAARWQVRSLQSADLNGLPGTGFMRWQVDLLKVRNGQTGSWVERCKCVLWQPGSGIC</sequence>
<dbReference type="OrthoDB" id="836928at2"/>
<organism evidence="1 2">
    <name type="scientific">Mucilaginibacter limnophilus</name>
    <dbReference type="NCBI Taxonomy" id="1932778"/>
    <lineage>
        <taxon>Bacteria</taxon>
        <taxon>Pseudomonadati</taxon>
        <taxon>Bacteroidota</taxon>
        <taxon>Sphingobacteriia</taxon>
        <taxon>Sphingobacteriales</taxon>
        <taxon>Sphingobacteriaceae</taxon>
        <taxon>Mucilaginibacter</taxon>
    </lineage>
</organism>
<protein>
    <submittedName>
        <fullName evidence="1">Uncharacterized protein</fullName>
    </submittedName>
</protein>
<keyword evidence="2" id="KW-1185">Reference proteome</keyword>
<proteinExistence type="predicted"/>
<gene>
    <name evidence="1" type="ORF">EOD41_10285</name>
</gene>
<dbReference type="AlphaFoldDB" id="A0A3S3THA3"/>
<dbReference type="Proteomes" id="UP000282759">
    <property type="component" value="Unassembled WGS sequence"/>
</dbReference>
<dbReference type="RefSeq" id="WP_127704716.1">
    <property type="nucleotide sequence ID" value="NZ_SACK01000003.1"/>
</dbReference>
<evidence type="ECO:0000313" key="2">
    <source>
        <dbReference type="Proteomes" id="UP000282759"/>
    </source>
</evidence>
<comment type="caution">
    <text evidence="1">The sequence shown here is derived from an EMBL/GenBank/DDBJ whole genome shotgun (WGS) entry which is preliminary data.</text>
</comment>
<dbReference type="EMBL" id="SACK01000003">
    <property type="protein sequence ID" value="RVU01004.1"/>
    <property type="molecule type" value="Genomic_DNA"/>
</dbReference>